<dbReference type="Gramene" id="OMERI04G02920.1">
    <property type="protein sequence ID" value="OMERI04G02920.1"/>
    <property type="gene ID" value="OMERI04G02920"/>
</dbReference>
<sequence length="102" mass="11288">MVEHGVEPDSYMFPFIFIKACAQLGTLQEGRHVRIVHVFLSSIASNTTATFSMPWGPRYAHAKSTLTMELSSGLHPLHTMALNDSTHSAQRPTLVYSTRSAL</sequence>
<protein>
    <submittedName>
        <fullName evidence="1">Uncharacterized protein</fullName>
    </submittedName>
</protein>
<name>A0A0E0DAW7_9ORYZ</name>
<proteinExistence type="predicted"/>
<dbReference type="HOGENOM" id="CLU_2281935_0_0_1"/>
<dbReference type="EnsemblPlants" id="OMERI04G02920.1">
    <property type="protein sequence ID" value="OMERI04G02920.1"/>
    <property type="gene ID" value="OMERI04G02920"/>
</dbReference>
<dbReference type="STRING" id="40149.A0A0E0DAW7"/>
<accession>A0A0E0DAW7</accession>
<reference evidence="1" key="2">
    <citation type="submission" date="2018-05" db="EMBL/GenBank/DDBJ databases">
        <title>OmerRS3 (Oryza meridionalis Reference Sequence Version 3).</title>
        <authorList>
            <person name="Zhang J."/>
            <person name="Kudrna D."/>
            <person name="Lee S."/>
            <person name="Talag J."/>
            <person name="Welchert J."/>
            <person name="Wing R.A."/>
        </authorList>
    </citation>
    <scope>NUCLEOTIDE SEQUENCE [LARGE SCALE GENOMIC DNA]</scope>
    <source>
        <strain evidence="1">cv. OR44</strain>
    </source>
</reference>
<evidence type="ECO:0000313" key="1">
    <source>
        <dbReference type="EnsemblPlants" id="OMERI04G02920.1"/>
    </source>
</evidence>
<organism evidence="1">
    <name type="scientific">Oryza meridionalis</name>
    <dbReference type="NCBI Taxonomy" id="40149"/>
    <lineage>
        <taxon>Eukaryota</taxon>
        <taxon>Viridiplantae</taxon>
        <taxon>Streptophyta</taxon>
        <taxon>Embryophyta</taxon>
        <taxon>Tracheophyta</taxon>
        <taxon>Spermatophyta</taxon>
        <taxon>Magnoliopsida</taxon>
        <taxon>Liliopsida</taxon>
        <taxon>Poales</taxon>
        <taxon>Poaceae</taxon>
        <taxon>BOP clade</taxon>
        <taxon>Oryzoideae</taxon>
        <taxon>Oryzeae</taxon>
        <taxon>Oryzinae</taxon>
        <taxon>Oryza</taxon>
    </lineage>
</organism>
<dbReference type="Proteomes" id="UP000008021">
    <property type="component" value="Chromosome 4"/>
</dbReference>
<reference evidence="1" key="1">
    <citation type="submission" date="2015-04" db="UniProtKB">
        <authorList>
            <consortium name="EnsemblPlants"/>
        </authorList>
    </citation>
    <scope>IDENTIFICATION</scope>
</reference>
<evidence type="ECO:0000313" key="2">
    <source>
        <dbReference type="Proteomes" id="UP000008021"/>
    </source>
</evidence>
<keyword evidence="2" id="KW-1185">Reference proteome</keyword>
<dbReference type="AlphaFoldDB" id="A0A0E0DAW7"/>